<accession>A0A2P5YYS1</accession>
<keyword evidence="5" id="KW-0949">S-adenosyl-L-methionine</keyword>
<reference evidence="7 8" key="1">
    <citation type="submission" date="2016-08" db="EMBL/GenBank/DDBJ databases">
        <authorList>
            <person name="Seilhamer J.J."/>
        </authorList>
    </citation>
    <scope>NUCLEOTIDE SEQUENCE [LARGE SCALE GENOMIC DNA]</scope>
    <source>
        <strain evidence="7 8">CFBP4641</strain>
    </source>
</reference>
<evidence type="ECO:0000313" key="8">
    <source>
        <dbReference type="Proteomes" id="UP000247346"/>
    </source>
</evidence>
<protein>
    <submittedName>
        <fullName evidence="7">Class I SAM-dependent methyltransferase</fullName>
    </submittedName>
</protein>
<comment type="caution">
    <text evidence="7">The sequence shown here is derived from an EMBL/GenBank/DDBJ whole genome shotgun (WGS) entry which is preliminary data.</text>
</comment>
<gene>
    <name evidence="7" type="ORF">XsacCFBP4641_19985</name>
</gene>
<evidence type="ECO:0000256" key="5">
    <source>
        <dbReference type="ARBA" id="ARBA00022691"/>
    </source>
</evidence>
<dbReference type="GO" id="GO:0008757">
    <property type="term" value="F:S-adenosylmethionine-dependent methyltransferase activity"/>
    <property type="evidence" value="ECO:0007669"/>
    <property type="project" value="InterPro"/>
</dbReference>
<feature type="domain" description="Methyltransferase small" evidence="6">
    <location>
        <begin position="177"/>
        <end position="345"/>
    </location>
</feature>
<dbReference type="GO" id="GO:0032259">
    <property type="term" value="P:methylation"/>
    <property type="evidence" value="ECO:0007669"/>
    <property type="project" value="UniProtKB-KW"/>
</dbReference>
<evidence type="ECO:0000313" key="7">
    <source>
        <dbReference type="EMBL" id="PPU79901.1"/>
    </source>
</evidence>
<dbReference type="InterPro" id="IPR002052">
    <property type="entry name" value="DNA_methylase_N6_adenine_CS"/>
</dbReference>
<dbReference type="OrthoDB" id="9816072at2"/>
<dbReference type="RefSeq" id="WP_010343266.1">
    <property type="nucleotide sequence ID" value="NZ_CP132343.1"/>
</dbReference>
<keyword evidence="4 7" id="KW-0808">Transferase</keyword>
<dbReference type="GO" id="GO:0003676">
    <property type="term" value="F:nucleic acid binding"/>
    <property type="evidence" value="ECO:0007669"/>
    <property type="project" value="InterPro"/>
</dbReference>
<dbReference type="GO" id="GO:0006364">
    <property type="term" value="P:rRNA processing"/>
    <property type="evidence" value="ECO:0007669"/>
    <property type="project" value="UniProtKB-KW"/>
</dbReference>
<evidence type="ECO:0000256" key="2">
    <source>
        <dbReference type="ARBA" id="ARBA00022552"/>
    </source>
</evidence>
<dbReference type="GO" id="GO:0008170">
    <property type="term" value="F:N-methyltransferase activity"/>
    <property type="evidence" value="ECO:0007669"/>
    <property type="project" value="UniProtKB-ARBA"/>
</dbReference>
<dbReference type="STRING" id="56458.SB85_10190"/>
<dbReference type="AlphaFoldDB" id="A0A2P5YYS1"/>
<evidence type="ECO:0000256" key="3">
    <source>
        <dbReference type="ARBA" id="ARBA00022603"/>
    </source>
</evidence>
<evidence type="ECO:0000259" key="6">
    <source>
        <dbReference type="Pfam" id="PF05175"/>
    </source>
</evidence>
<dbReference type="PANTHER" id="PTHR47816">
    <property type="entry name" value="RIBOSOMAL RNA SMALL SUBUNIT METHYLTRANSFERASE C"/>
    <property type="match status" value="1"/>
</dbReference>
<dbReference type="Pfam" id="PF05175">
    <property type="entry name" value="MTS"/>
    <property type="match status" value="1"/>
</dbReference>
<organism evidence="7 8">
    <name type="scientific">Xanthomonas sacchari</name>
    <dbReference type="NCBI Taxonomy" id="56458"/>
    <lineage>
        <taxon>Bacteria</taxon>
        <taxon>Pseudomonadati</taxon>
        <taxon>Pseudomonadota</taxon>
        <taxon>Gammaproteobacteria</taxon>
        <taxon>Lysobacterales</taxon>
        <taxon>Lysobacteraceae</taxon>
        <taxon>Xanthomonas</taxon>
    </lineage>
</organism>
<evidence type="ECO:0000256" key="4">
    <source>
        <dbReference type="ARBA" id="ARBA00022679"/>
    </source>
</evidence>
<dbReference type="InterPro" id="IPR007848">
    <property type="entry name" value="Small_mtfrase_dom"/>
</dbReference>
<keyword evidence="2" id="KW-0698">rRNA processing</keyword>
<name>A0A2P5YYS1_9XANT</name>
<dbReference type="Proteomes" id="UP000247346">
    <property type="component" value="Unassembled WGS sequence"/>
</dbReference>
<keyword evidence="3 7" id="KW-0489">Methyltransferase</keyword>
<keyword evidence="1" id="KW-0963">Cytoplasm</keyword>
<dbReference type="SUPFAM" id="SSF53335">
    <property type="entry name" value="S-adenosyl-L-methionine-dependent methyltransferases"/>
    <property type="match status" value="1"/>
</dbReference>
<sequence>MPAAQDAPLETLFLPFAQGVLRWPAGKVLFLRARDGWALRQHAQPAHLVCEQDYRPFASALQQGGWTVRAEQDGDTDAGGYALVLVLPPRQREEARALLARAVALAAPGGVVVACQANNEGARSGEDDLQQLAGLGGKLTKHHCRVYWTAPLQGGHDTALQQRWVKLDAVRPILDGRFRSRPGVFAWDRIDPASALLAEHLPADLRGRAADLGAGYGYLSAELLARCPQLTALDLFEADARALALARANLAPAPAAVTLGFHWHDVTTGLPGQYDVIVSNPPFHAPGRMERPDIGRRFIAVAAQALAPGGRLFLVANRHLPYEAVLDASFGETEVLATRDGFKLIHAVRSRAGARR</sequence>
<dbReference type="InterPro" id="IPR029063">
    <property type="entry name" value="SAM-dependent_MTases_sf"/>
</dbReference>
<dbReference type="GeneID" id="93877558"/>
<dbReference type="InterPro" id="IPR046977">
    <property type="entry name" value="RsmC/RlmG"/>
</dbReference>
<evidence type="ECO:0000256" key="1">
    <source>
        <dbReference type="ARBA" id="ARBA00022490"/>
    </source>
</evidence>
<dbReference type="EMBL" id="MDEK01000025">
    <property type="protein sequence ID" value="PPU79901.1"/>
    <property type="molecule type" value="Genomic_DNA"/>
</dbReference>
<dbReference type="Gene3D" id="3.40.50.150">
    <property type="entry name" value="Vaccinia Virus protein VP39"/>
    <property type="match status" value="2"/>
</dbReference>
<dbReference type="PANTHER" id="PTHR47816:SF4">
    <property type="entry name" value="RIBOSOMAL RNA SMALL SUBUNIT METHYLTRANSFERASE C"/>
    <property type="match status" value="1"/>
</dbReference>
<dbReference type="CDD" id="cd02440">
    <property type="entry name" value="AdoMet_MTases"/>
    <property type="match status" value="1"/>
</dbReference>
<proteinExistence type="predicted"/>
<dbReference type="PROSITE" id="PS00092">
    <property type="entry name" value="N6_MTASE"/>
    <property type="match status" value="1"/>
</dbReference>